<sequence length="155" mass="16268">MVRLMSTVRRAVSAGLVAVAVAAGAPAIGAAPAGASAGYGEQCGPSYRELDDKVLLSSDGRHSFGDVYLMYSAQTQMNCVVVDKSSYVGTATWMNAKIETRSGRVAQDPGNYRYYAGPVYLYAPGECVRYSGVAYSGPNKTGTLTSYSSGFGWCG</sequence>
<keyword evidence="3" id="KW-1185">Reference proteome</keyword>
<comment type="caution">
    <text evidence="2">The sequence shown here is derived from an EMBL/GenBank/DDBJ whole genome shotgun (WGS) entry which is preliminary data.</text>
</comment>
<evidence type="ECO:0000256" key="1">
    <source>
        <dbReference type="SAM" id="SignalP"/>
    </source>
</evidence>
<dbReference type="EMBL" id="QGKR01000140">
    <property type="protein sequence ID" value="PWR11211.1"/>
    <property type="molecule type" value="Genomic_DNA"/>
</dbReference>
<name>A0A317D8J5_9ACTN</name>
<reference evidence="2 3" key="1">
    <citation type="submission" date="2018-05" db="EMBL/GenBank/DDBJ databases">
        <title>Micromonospora atacamensis sp. nov., a novel actinobacteria isolated from high altitude Atacama Desert soil.</title>
        <authorList>
            <person name="Carro L."/>
            <person name="Golinska P."/>
            <person name="Klenk H.-P."/>
            <person name="Goodfellow M."/>
        </authorList>
    </citation>
    <scope>NUCLEOTIDE SEQUENCE [LARGE SCALE GENOMIC DNA]</scope>
    <source>
        <strain evidence="2 3">5R2A7</strain>
    </source>
</reference>
<accession>A0A317D8J5</accession>
<evidence type="ECO:0000313" key="2">
    <source>
        <dbReference type="EMBL" id="PWR11211.1"/>
    </source>
</evidence>
<evidence type="ECO:0000313" key="3">
    <source>
        <dbReference type="Proteomes" id="UP000245410"/>
    </source>
</evidence>
<feature type="chain" id="PRO_5016252253" evidence="1">
    <location>
        <begin position="31"/>
        <end position="155"/>
    </location>
</feature>
<keyword evidence="1" id="KW-0732">Signal</keyword>
<feature type="signal peptide" evidence="1">
    <location>
        <begin position="1"/>
        <end position="30"/>
    </location>
</feature>
<protein>
    <submittedName>
        <fullName evidence="2">Spore-associated protein A</fullName>
    </submittedName>
</protein>
<gene>
    <name evidence="2" type="ORF">DKT68_06590</name>
</gene>
<organism evidence="2 3">
    <name type="scientific">Micromonospora acroterricola</name>
    <dbReference type="NCBI Taxonomy" id="2202421"/>
    <lineage>
        <taxon>Bacteria</taxon>
        <taxon>Bacillati</taxon>
        <taxon>Actinomycetota</taxon>
        <taxon>Actinomycetes</taxon>
        <taxon>Micromonosporales</taxon>
        <taxon>Micromonosporaceae</taxon>
        <taxon>Micromonospora</taxon>
    </lineage>
</organism>
<dbReference type="AlphaFoldDB" id="A0A317D8J5"/>
<dbReference type="Proteomes" id="UP000245410">
    <property type="component" value="Unassembled WGS sequence"/>
</dbReference>
<proteinExistence type="predicted"/>